<gene>
    <name evidence="1" type="ORF">LSINAPIS_LOCUS3608</name>
</gene>
<sequence>MGSEKCVVEGCNLEYDVICSFSFYNVNTTSDSNDKRQEWIDGAMQEESEYHFELDNQGLCRNNSHRPQLPSRDL</sequence>
<dbReference type="Proteomes" id="UP000324832">
    <property type="component" value="Unassembled WGS sequence"/>
</dbReference>
<reference evidence="1 2" key="1">
    <citation type="submission" date="2017-07" db="EMBL/GenBank/DDBJ databases">
        <authorList>
            <person name="Talla V."/>
            <person name="Backstrom N."/>
        </authorList>
    </citation>
    <scope>NUCLEOTIDE SEQUENCE [LARGE SCALE GENOMIC DNA]</scope>
</reference>
<proteinExistence type="predicted"/>
<organism evidence="1 2">
    <name type="scientific">Leptidea sinapis</name>
    <dbReference type="NCBI Taxonomy" id="189913"/>
    <lineage>
        <taxon>Eukaryota</taxon>
        <taxon>Metazoa</taxon>
        <taxon>Ecdysozoa</taxon>
        <taxon>Arthropoda</taxon>
        <taxon>Hexapoda</taxon>
        <taxon>Insecta</taxon>
        <taxon>Pterygota</taxon>
        <taxon>Neoptera</taxon>
        <taxon>Endopterygota</taxon>
        <taxon>Lepidoptera</taxon>
        <taxon>Glossata</taxon>
        <taxon>Ditrysia</taxon>
        <taxon>Papilionoidea</taxon>
        <taxon>Pieridae</taxon>
        <taxon>Dismorphiinae</taxon>
        <taxon>Leptidea</taxon>
    </lineage>
</organism>
<evidence type="ECO:0000313" key="2">
    <source>
        <dbReference type="Proteomes" id="UP000324832"/>
    </source>
</evidence>
<dbReference type="AlphaFoldDB" id="A0A5E4Q0L8"/>
<accession>A0A5E4Q0L8</accession>
<name>A0A5E4Q0L8_9NEOP</name>
<evidence type="ECO:0000313" key="1">
    <source>
        <dbReference type="EMBL" id="VVC90764.1"/>
    </source>
</evidence>
<dbReference type="EMBL" id="FZQP02000870">
    <property type="protein sequence ID" value="VVC90764.1"/>
    <property type="molecule type" value="Genomic_DNA"/>
</dbReference>
<protein>
    <submittedName>
        <fullName evidence="1">Uncharacterized protein</fullName>
    </submittedName>
</protein>
<keyword evidence="2" id="KW-1185">Reference proteome</keyword>